<gene>
    <name evidence="1" type="ORF">RHMOL_Rhmol04G0314800</name>
</gene>
<organism evidence="1 2">
    <name type="scientific">Rhododendron molle</name>
    <name type="common">Chinese azalea</name>
    <name type="synonym">Azalea mollis</name>
    <dbReference type="NCBI Taxonomy" id="49168"/>
    <lineage>
        <taxon>Eukaryota</taxon>
        <taxon>Viridiplantae</taxon>
        <taxon>Streptophyta</taxon>
        <taxon>Embryophyta</taxon>
        <taxon>Tracheophyta</taxon>
        <taxon>Spermatophyta</taxon>
        <taxon>Magnoliopsida</taxon>
        <taxon>eudicotyledons</taxon>
        <taxon>Gunneridae</taxon>
        <taxon>Pentapetalae</taxon>
        <taxon>asterids</taxon>
        <taxon>Ericales</taxon>
        <taxon>Ericaceae</taxon>
        <taxon>Ericoideae</taxon>
        <taxon>Rhodoreae</taxon>
        <taxon>Rhododendron</taxon>
    </lineage>
</organism>
<keyword evidence="2" id="KW-1185">Reference proteome</keyword>
<accession>A0ACC0P7X8</accession>
<comment type="caution">
    <text evidence="1">The sequence shown here is derived from an EMBL/GenBank/DDBJ whole genome shotgun (WGS) entry which is preliminary data.</text>
</comment>
<evidence type="ECO:0000313" key="2">
    <source>
        <dbReference type="Proteomes" id="UP001062846"/>
    </source>
</evidence>
<name>A0ACC0P7X8_RHOML</name>
<proteinExistence type="predicted"/>
<evidence type="ECO:0000313" key="1">
    <source>
        <dbReference type="EMBL" id="KAI8561144.1"/>
    </source>
</evidence>
<reference evidence="1" key="1">
    <citation type="submission" date="2022-02" db="EMBL/GenBank/DDBJ databases">
        <title>Plant Genome Project.</title>
        <authorList>
            <person name="Zhang R.-G."/>
        </authorList>
    </citation>
    <scope>NUCLEOTIDE SEQUENCE</scope>
    <source>
        <strain evidence="1">AT1</strain>
    </source>
</reference>
<sequence>MKPNLYRSVMEGKVAELGQHKDVLEEELTPNHNTVLHVAAQFGRLNYVEAVLEACPSLLCRRNIKGETPLHMAARDGQAEIVEALILRAKELET</sequence>
<dbReference type="Proteomes" id="UP001062846">
    <property type="component" value="Chromosome 4"/>
</dbReference>
<protein>
    <submittedName>
        <fullName evidence="1">Uncharacterized protein</fullName>
    </submittedName>
</protein>
<dbReference type="EMBL" id="CM046391">
    <property type="protein sequence ID" value="KAI8561144.1"/>
    <property type="molecule type" value="Genomic_DNA"/>
</dbReference>